<reference evidence="5 6" key="1">
    <citation type="submission" date="2024-09" db="EMBL/GenBank/DDBJ databases">
        <title>Paenibacillus zeirhizospherea sp. nov., isolated from surface of the maize (Zea mays) roots in a horticulture field, Hungary.</title>
        <authorList>
            <person name="Marton D."/>
            <person name="Farkas M."/>
            <person name="Bedics A."/>
            <person name="Toth E."/>
            <person name="Tancsics A."/>
            <person name="Boka K."/>
            <person name="Maroti G."/>
            <person name="Kriszt B."/>
            <person name="Cserhati M."/>
        </authorList>
    </citation>
    <scope>NUCLEOTIDE SEQUENCE [LARGE SCALE GENOMIC DNA]</scope>
    <source>
        <strain evidence="5 6">KCTC 33519</strain>
    </source>
</reference>
<dbReference type="InterPro" id="IPR017871">
    <property type="entry name" value="ABC_transporter-like_CS"/>
</dbReference>
<dbReference type="InterPro" id="IPR003439">
    <property type="entry name" value="ABC_transporter-like_ATP-bd"/>
</dbReference>
<dbReference type="RefSeq" id="WP_375358065.1">
    <property type="nucleotide sequence ID" value="NZ_JBHHMI010000040.1"/>
</dbReference>
<evidence type="ECO:0000259" key="4">
    <source>
        <dbReference type="PROSITE" id="PS50893"/>
    </source>
</evidence>
<dbReference type="PIRSF" id="PIRSF039085">
    <property type="entry name" value="ABC_ATPase_HisP"/>
    <property type="match status" value="1"/>
</dbReference>
<dbReference type="EMBL" id="JBHHMI010000040">
    <property type="protein sequence ID" value="MFB5269798.1"/>
    <property type="molecule type" value="Genomic_DNA"/>
</dbReference>
<dbReference type="Proteomes" id="UP001580346">
    <property type="component" value="Unassembled WGS sequence"/>
</dbReference>
<feature type="domain" description="ABC transporter" evidence="4">
    <location>
        <begin position="2"/>
        <end position="242"/>
    </location>
</feature>
<dbReference type="PROSITE" id="PS50893">
    <property type="entry name" value="ABC_TRANSPORTER_2"/>
    <property type="match status" value="1"/>
</dbReference>
<evidence type="ECO:0000313" key="5">
    <source>
        <dbReference type="EMBL" id="MFB5269798.1"/>
    </source>
</evidence>
<dbReference type="Pfam" id="PF00005">
    <property type="entry name" value="ABC_tran"/>
    <property type="match status" value="1"/>
</dbReference>
<keyword evidence="3 5" id="KW-0067">ATP-binding</keyword>
<dbReference type="PANTHER" id="PTHR43166">
    <property type="entry name" value="AMINO ACID IMPORT ATP-BINDING PROTEIN"/>
    <property type="match status" value="1"/>
</dbReference>
<evidence type="ECO:0000256" key="2">
    <source>
        <dbReference type="ARBA" id="ARBA00022741"/>
    </source>
</evidence>
<evidence type="ECO:0000313" key="6">
    <source>
        <dbReference type="Proteomes" id="UP001580346"/>
    </source>
</evidence>
<dbReference type="InterPro" id="IPR003593">
    <property type="entry name" value="AAA+_ATPase"/>
</dbReference>
<dbReference type="CDD" id="cd03262">
    <property type="entry name" value="ABC_HisP_GlnQ"/>
    <property type="match status" value="1"/>
</dbReference>
<comment type="caution">
    <text evidence="5">The sequence shown here is derived from an EMBL/GenBank/DDBJ whole genome shotgun (WGS) entry which is preliminary data.</text>
</comment>
<keyword evidence="1" id="KW-0813">Transport</keyword>
<organism evidence="5 6">
    <name type="scientific">Paenibacillus enshidis</name>
    <dbReference type="NCBI Taxonomy" id="1458439"/>
    <lineage>
        <taxon>Bacteria</taxon>
        <taxon>Bacillati</taxon>
        <taxon>Bacillota</taxon>
        <taxon>Bacilli</taxon>
        <taxon>Bacillales</taxon>
        <taxon>Paenibacillaceae</taxon>
        <taxon>Paenibacillus</taxon>
    </lineage>
</organism>
<accession>A0ABV5AZZ0</accession>
<proteinExistence type="predicted"/>
<gene>
    <name evidence="5" type="ORF">ACE41H_23875</name>
</gene>
<dbReference type="InterPro" id="IPR030679">
    <property type="entry name" value="ABC_ATPase_HisP-typ"/>
</dbReference>
<evidence type="ECO:0000256" key="1">
    <source>
        <dbReference type="ARBA" id="ARBA00022448"/>
    </source>
</evidence>
<protein>
    <submittedName>
        <fullName evidence="5">Amino acid ABC transporter ATP-binding protein</fullName>
    </submittedName>
</protein>
<dbReference type="InterPro" id="IPR050086">
    <property type="entry name" value="MetN_ABC_transporter-like"/>
</dbReference>
<keyword evidence="6" id="KW-1185">Reference proteome</keyword>
<dbReference type="PANTHER" id="PTHR43166:SF38">
    <property type="entry name" value="L-CYSTINE TRANSPORT SYSTEM ATP-BINDING PROTEIN TCYN"/>
    <property type="match status" value="1"/>
</dbReference>
<name>A0ABV5AZZ0_9BACL</name>
<dbReference type="PROSITE" id="PS00211">
    <property type="entry name" value="ABC_TRANSPORTER_1"/>
    <property type="match status" value="1"/>
</dbReference>
<dbReference type="GO" id="GO:0005524">
    <property type="term" value="F:ATP binding"/>
    <property type="evidence" value="ECO:0007669"/>
    <property type="project" value="UniProtKB-KW"/>
</dbReference>
<evidence type="ECO:0000256" key="3">
    <source>
        <dbReference type="ARBA" id="ARBA00022840"/>
    </source>
</evidence>
<keyword evidence="2" id="KW-0547">Nucleotide-binding</keyword>
<sequence>MITVSGLSKEFNHTEVLKNINLQVNESEIVVLLGPSGSGKSTLLRCLNGLEELSGGRFEVNGIGVDAAAPRRTRTAAYREIRKHTGMVFQQFNLYPHKTALGNVIESLLTVKKIPREEALPIGRELLKRVGLADKEDAYPSRLSGGQQQRVAIARALAMDPVVMLFDEPTSALDPELVGEVLGVMRGLAKDGMTMLVVTHEMKFAREVADKIVFMADGVIVEEAAPAVFFEQPQHERTKKFLRQIEQK</sequence>
<dbReference type="SMART" id="SM00382">
    <property type="entry name" value="AAA"/>
    <property type="match status" value="1"/>
</dbReference>
<dbReference type="Gene3D" id="3.40.50.300">
    <property type="entry name" value="P-loop containing nucleotide triphosphate hydrolases"/>
    <property type="match status" value="1"/>
</dbReference>
<dbReference type="SUPFAM" id="SSF52540">
    <property type="entry name" value="P-loop containing nucleoside triphosphate hydrolases"/>
    <property type="match status" value="1"/>
</dbReference>
<dbReference type="InterPro" id="IPR027417">
    <property type="entry name" value="P-loop_NTPase"/>
</dbReference>